<dbReference type="AlphaFoldDB" id="A0A9P6UNK5"/>
<reference evidence="1" key="1">
    <citation type="journal article" date="2020" name="Fungal Divers.">
        <title>Resolving the Mortierellaceae phylogeny through synthesis of multi-gene phylogenetics and phylogenomics.</title>
        <authorList>
            <person name="Vandepol N."/>
            <person name="Liber J."/>
            <person name="Desiro A."/>
            <person name="Na H."/>
            <person name="Kennedy M."/>
            <person name="Barry K."/>
            <person name="Grigoriev I.V."/>
            <person name="Miller A.N."/>
            <person name="O'Donnell K."/>
            <person name="Stajich J.E."/>
            <person name="Bonito G."/>
        </authorList>
    </citation>
    <scope>NUCLEOTIDE SEQUENCE</scope>
    <source>
        <strain evidence="1">REB-010B</strain>
    </source>
</reference>
<name>A0A9P6UNK5_9FUNG</name>
<sequence>MPDDLGGFCLSSSDSIILCARNGYRSLPNQSLRVSAAFCALDPKKPAQVTNLIVKRSALYSSALAYRAALERMKQRPVCLPSVQDLHIGAWCGSDDIDTANWQVELPSIAELERPLPPHVFESIEKHEMGLQDYHYVAEVLNGFYRSRTLKKMKWERQRAVRAEMDLAVQDALGMVNKHRPSLFVYGNAKFNTHTRLASLHESFKGYFFKKPWNTTLCRRTST</sequence>
<proteinExistence type="predicted"/>
<dbReference type="EMBL" id="JAAAIP010000759">
    <property type="protein sequence ID" value="KAG0312954.1"/>
    <property type="molecule type" value="Genomic_DNA"/>
</dbReference>
<dbReference type="Proteomes" id="UP000738325">
    <property type="component" value="Unassembled WGS sequence"/>
</dbReference>
<evidence type="ECO:0000313" key="2">
    <source>
        <dbReference type="Proteomes" id="UP000738325"/>
    </source>
</evidence>
<protein>
    <submittedName>
        <fullName evidence="1">Uncharacterized protein</fullName>
    </submittedName>
</protein>
<organism evidence="1 2">
    <name type="scientific">Dissophora globulifera</name>
    <dbReference type="NCBI Taxonomy" id="979702"/>
    <lineage>
        <taxon>Eukaryota</taxon>
        <taxon>Fungi</taxon>
        <taxon>Fungi incertae sedis</taxon>
        <taxon>Mucoromycota</taxon>
        <taxon>Mortierellomycotina</taxon>
        <taxon>Mortierellomycetes</taxon>
        <taxon>Mortierellales</taxon>
        <taxon>Mortierellaceae</taxon>
        <taxon>Dissophora</taxon>
    </lineage>
</organism>
<keyword evidence="2" id="KW-1185">Reference proteome</keyword>
<accession>A0A9P6UNK5</accession>
<dbReference type="OrthoDB" id="2427658at2759"/>
<gene>
    <name evidence="1" type="ORF">BGZ99_009171</name>
</gene>
<comment type="caution">
    <text evidence="1">The sequence shown here is derived from an EMBL/GenBank/DDBJ whole genome shotgun (WGS) entry which is preliminary data.</text>
</comment>
<evidence type="ECO:0000313" key="1">
    <source>
        <dbReference type="EMBL" id="KAG0312954.1"/>
    </source>
</evidence>